<comment type="caution">
    <text evidence="2">The sequence shown here is derived from an EMBL/GenBank/DDBJ whole genome shotgun (WGS) entry which is preliminary data.</text>
</comment>
<accession>A0A5B7FWM7</accession>
<reference evidence="2 3" key="1">
    <citation type="submission" date="2019-05" db="EMBL/GenBank/DDBJ databases">
        <title>Another draft genome of Portunus trituberculatus and its Hox gene families provides insights of decapod evolution.</title>
        <authorList>
            <person name="Jeong J.-H."/>
            <person name="Song I."/>
            <person name="Kim S."/>
            <person name="Choi T."/>
            <person name="Kim D."/>
            <person name="Ryu S."/>
            <person name="Kim W."/>
        </authorList>
    </citation>
    <scope>NUCLEOTIDE SEQUENCE [LARGE SCALE GENOMIC DNA]</scope>
    <source>
        <tissue evidence="2">Muscle</tissue>
    </source>
</reference>
<proteinExistence type="predicted"/>
<organism evidence="2 3">
    <name type="scientific">Portunus trituberculatus</name>
    <name type="common">Swimming crab</name>
    <name type="synonym">Neptunus trituberculatus</name>
    <dbReference type="NCBI Taxonomy" id="210409"/>
    <lineage>
        <taxon>Eukaryota</taxon>
        <taxon>Metazoa</taxon>
        <taxon>Ecdysozoa</taxon>
        <taxon>Arthropoda</taxon>
        <taxon>Crustacea</taxon>
        <taxon>Multicrustacea</taxon>
        <taxon>Malacostraca</taxon>
        <taxon>Eumalacostraca</taxon>
        <taxon>Eucarida</taxon>
        <taxon>Decapoda</taxon>
        <taxon>Pleocyemata</taxon>
        <taxon>Brachyura</taxon>
        <taxon>Eubrachyura</taxon>
        <taxon>Portunoidea</taxon>
        <taxon>Portunidae</taxon>
        <taxon>Portuninae</taxon>
        <taxon>Portunus</taxon>
    </lineage>
</organism>
<dbReference type="EMBL" id="VSRR010009118">
    <property type="protein sequence ID" value="MPC49827.1"/>
    <property type="molecule type" value="Genomic_DNA"/>
</dbReference>
<dbReference type="Proteomes" id="UP000324222">
    <property type="component" value="Unassembled WGS sequence"/>
</dbReference>
<feature type="region of interest" description="Disordered" evidence="1">
    <location>
        <begin position="10"/>
        <end position="34"/>
    </location>
</feature>
<evidence type="ECO:0000313" key="3">
    <source>
        <dbReference type="Proteomes" id="UP000324222"/>
    </source>
</evidence>
<evidence type="ECO:0000313" key="2">
    <source>
        <dbReference type="EMBL" id="MPC49827.1"/>
    </source>
</evidence>
<dbReference type="AlphaFoldDB" id="A0A5B7FWM7"/>
<name>A0A5B7FWM7_PORTR</name>
<keyword evidence="3" id="KW-1185">Reference proteome</keyword>
<evidence type="ECO:0000256" key="1">
    <source>
        <dbReference type="SAM" id="MobiDB-lite"/>
    </source>
</evidence>
<sequence>MRAIVIVHPSETPSRPDLSRPTVRDLPTPPSSSFHPLSPAPLPFFPSFLFLRHFFLHITVSSLHYLEGKSCFLCWTLQCVECEGVGDQKRVMADCIYLLMKYVYLKTEKDEYGSEKR</sequence>
<protein>
    <submittedName>
        <fullName evidence="2">Uncharacterized protein</fullName>
    </submittedName>
</protein>
<gene>
    <name evidence="2" type="ORF">E2C01_043642</name>
</gene>